<name>A0A978VIR4_ZIZJJ</name>
<comment type="caution">
    <text evidence="2">The sequence shown here is derived from an EMBL/GenBank/DDBJ whole genome shotgun (WGS) entry which is preliminary data.</text>
</comment>
<keyword evidence="1" id="KW-0812">Transmembrane</keyword>
<dbReference type="InterPro" id="IPR008930">
    <property type="entry name" value="Terpenoid_cyclase/PrenylTrfase"/>
</dbReference>
<feature type="transmembrane region" description="Helical" evidence="1">
    <location>
        <begin position="75"/>
        <end position="96"/>
    </location>
</feature>
<accession>A0A978VIR4</accession>
<dbReference type="Proteomes" id="UP000813462">
    <property type="component" value="Unassembled WGS sequence"/>
</dbReference>
<dbReference type="Gene3D" id="1.50.10.20">
    <property type="match status" value="1"/>
</dbReference>
<organism evidence="2 3">
    <name type="scientific">Ziziphus jujuba var. spinosa</name>
    <dbReference type="NCBI Taxonomy" id="714518"/>
    <lineage>
        <taxon>Eukaryota</taxon>
        <taxon>Viridiplantae</taxon>
        <taxon>Streptophyta</taxon>
        <taxon>Embryophyta</taxon>
        <taxon>Tracheophyta</taxon>
        <taxon>Spermatophyta</taxon>
        <taxon>Magnoliopsida</taxon>
        <taxon>eudicotyledons</taxon>
        <taxon>Gunneridae</taxon>
        <taxon>Pentapetalae</taxon>
        <taxon>rosids</taxon>
        <taxon>fabids</taxon>
        <taxon>Rosales</taxon>
        <taxon>Rhamnaceae</taxon>
        <taxon>Paliureae</taxon>
        <taxon>Ziziphus</taxon>
    </lineage>
</organism>
<proteinExistence type="predicted"/>
<evidence type="ECO:0000313" key="3">
    <source>
        <dbReference type="Proteomes" id="UP000813462"/>
    </source>
</evidence>
<gene>
    <name evidence="2" type="ORF">FEM48_Zijuj04G0081300</name>
</gene>
<keyword evidence="1" id="KW-1133">Transmembrane helix</keyword>
<evidence type="ECO:0000256" key="1">
    <source>
        <dbReference type="SAM" id="Phobius"/>
    </source>
</evidence>
<protein>
    <submittedName>
        <fullName evidence="2">Uncharacterized protein</fullName>
    </submittedName>
</protein>
<reference evidence="2" key="1">
    <citation type="journal article" date="2021" name="Front. Plant Sci.">
        <title>Chromosome-Scale Genome Assembly for Chinese Sour Jujube and Insights Into Its Genome Evolution and Domestication Signature.</title>
        <authorList>
            <person name="Shen L.-Y."/>
            <person name="Luo H."/>
            <person name="Wang X.-L."/>
            <person name="Wang X.-M."/>
            <person name="Qiu X.-J."/>
            <person name="Liu H."/>
            <person name="Zhou S.-S."/>
            <person name="Jia K.-H."/>
            <person name="Nie S."/>
            <person name="Bao Y.-T."/>
            <person name="Zhang R.-G."/>
            <person name="Yun Q.-Z."/>
            <person name="Chai Y.-H."/>
            <person name="Lu J.-Y."/>
            <person name="Li Y."/>
            <person name="Zhao S.-W."/>
            <person name="Mao J.-F."/>
            <person name="Jia S.-G."/>
            <person name="Mao Y.-M."/>
        </authorList>
    </citation>
    <scope>NUCLEOTIDE SEQUENCE</scope>
    <source>
        <strain evidence="2">AT0</strain>
        <tissue evidence="2">Leaf</tissue>
    </source>
</reference>
<dbReference type="SUPFAM" id="SSF48239">
    <property type="entry name" value="Terpenoid cyclases/Protein prenyltransferases"/>
    <property type="match status" value="1"/>
</dbReference>
<evidence type="ECO:0000313" key="2">
    <source>
        <dbReference type="EMBL" id="KAH7532983.1"/>
    </source>
</evidence>
<sequence>MHSGTYVNRQMEEQAAEKHVQYIFSVEKVLAPFNKLDVLDAEKVLNYILLLRIDGCAFILRVCHCKLKTCRNDNFLYPLWLQFSVVWVLCIFSRLIDFITSCQVRYSCWVLSSLILIDRVHWINKEKLIKFILDCQVKI</sequence>
<dbReference type="EMBL" id="JAEACU010000004">
    <property type="protein sequence ID" value="KAH7532983.1"/>
    <property type="molecule type" value="Genomic_DNA"/>
</dbReference>
<dbReference type="AlphaFoldDB" id="A0A978VIR4"/>
<keyword evidence="1" id="KW-0472">Membrane</keyword>